<dbReference type="EMBL" id="LT985188">
    <property type="protein sequence ID" value="SPD87075.1"/>
    <property type="molecule type" value="Genomic_DNA"/>
</dbReference>
<evidence type="ECO:0000256" key="9">
    <source>
        <dbReference type="ARBA" id="ARBA00023136"/>
    </source>
</evidence>
<dbReference type="RefSeq" id="WP_105185880.1">
    <property type="nucleotide sequence ID" value="NZ_BAAAGO010000023.1"/>
</dbReference>
<name>A0A2N9JG33_9ACTN</name>
<evidence type="ECO:0000256" key="6">
    <source>
        <dbReference type="ARBA" id="ARBA00023002"/>
    </source>
</evidence>
<keyword evidence="2" id="KW-1003">Cell membrane</keyword>
<reference evidence="14 15" key="1">
    <citation type="submission" date="2018-02" db="EMBL/GenBank/DDBJ databases">
        <authorList>
            <person name="Cohen D.B."/>
            <person name="Kent A.D."/>
        </authorList>
    </citation>
    <scope>NUCLEOTIDE SEQUENCE [LARGE SCALE GENOMIC DNA]</scope>
    <source>
        <strain evidence="14">1</strain>
    </source>
</reference>
<keyword evidence="3 13" id="KW-0812">Transmembrane</keyword>
<keyword evidence="9 13" id="KW-0472">Membrane</keyword>
<accession>A0A2N9JG33</accession>
<keyword evidence="10" id="KW-1015">Disulfide bond</keyword>
<feature type="transmembrane region" description="Helical" evidence="13">
    <location>
        <begin position="127"/>
        <end position="147"/>
    </location>
</feature>
<dbReference type="GO" id="GO:0016020">
    <property type="term" value="C:membrane"/>
    <property type="evidence" value="ECO:0007669"/>
    <property type="project" value="UniProtKB-SubCell"/>
</dbReference>
<evidence type="ECO:0000256" key="1">
    <source>
        <dbReference type="ARBA" id="ARBA00004141"/>
    </source>
</evidence>
<evidence type="ECO:0000256" key="8">
    <source>
        <dbReference type="ARBA" id="ARBA00023133"/>
    </source>
</evidence>
<feature type="transmembrane region" description="Helical" evidence="13">
    <location>
        <begin position="263"/>
        <end position="283"/>
    </location>
</feature>
<evidence type="ECO:0000256" key="13">
    <source>
        <dbReference type="SAM" id="Phobius"/>
    </source>
</evidence>
<proteinExistence type="predicted"/>
<dbReference type="GO" id="GO:0046872">
    <property type="term" value="F:metal ion binding"/>
    <property type="evidence" value="ECO:0007669"/>
    <property type="project" value="UniProtKB-KW"/>
</dbReference>
<dbReference type="PANTHER" id="PTHR35457:SF1">
    <property type="entry name" value="HEME A SYNTHASE"/>
    <property type="match status" value="1"/>
</dbReference>
<evidence type="ECO:0000256" key="11">
    <source>
        <dbReference type="ARBA" id="ARBA00023444"/>
    </source>
</evidence>
<feature type="transmembrane region" description="Helical" evidence="13">
    <location>
        <begin position="237"/>
        <end position="257"/>
    </location>
</feature>
<keyword evidence="7" id="KW-0408">Iron</keyword>
<feature type="transmembrane region" description="Helical" evidence="13">
    <location>
        <begin position="97"/>
        <end position="121"/>
    </location>
</feature>
<dbReference type="Pfam" id="PF02628">
    <property type="entry name" value="COX15-CtaA"/>
    <property type="match status" value="1"/>
</dbReference>
<dbReference type="GO" id="GO:0016491">
    <property type="term" value="F:oxidoreductase activity"/>
    <property type="evidence" value="ECO:0007669"/>
    <property type="project" value="UniProtKB-KW"/>
</dbReference>
<dbReference type="PANTHER" id="PTHR35457">
    <property type="entry name" value="HEME A SYNTHASE"/>
    <property type="match status" value="1"/>
</dbReference>
<organism evidence="14 15">
    <name type="scientific">Micropruina glycogenica</name>
    <dbReference type="NCBI Taxonomy" id="75385"/>
    <lineage>
        <taxon>Bacteria</taxon>
        <taxon>Bacillati</taxon>
        <taxon>Actinomycetota</taxon>
        <taxon>Actinomycetes</taxon>
        <taxon>Propionibacteriales</taxon>
        <taxon>Nocardioidaceae</taxon>
        <taxon>Micropruina</taxon>
    </lineage>
</organism>
<feature type="region of interest" description="Disordered" evidence="12">
    <location>
        <begin position="289"/>
        <end position="309"/>
    </location>
</feature>
<keyword evidence="6" id="KW-0560">Oxidoreductase</keyword>
<dbReference type="KEGG" id="mgg:MPLG2_2045"/>
<comment type="pathway">
    <text evidence="11">Porphyrin-containing compound metabolism.</text>
</comment>
<evidence type="ECO:0000256" key="10">
    <source>
        <dbReference type="ARBA" id="ARBA00023157"/>
    </source>
</evidence>
<evidence type="ECO:0000256" key="2">
    <source>
        <dbReference type="ARBA" id="ARBA00022475"/>
    </source>
</evidence>
<dbReference type="Proteomes" id="UP000238164">
    <property type="component" value="Chromosome 1"/>
</dbReference>
<dbReference type="AlphaFoldDB" id="A0A2N9JG33"/>
<evidence type="ECO:0000256" key="12">
    <source>
        <dbReference type="SAM" id="MobiDB-lite"/>
    </source>
</evidence>
<evidence type="ECO:0000256" key="5">
    <source>
        <dbReference type="ARBA" id="ARBA00022989"/>
    </source>
</evidence>
<keyword evidence="15" id="KW-1185">Reference proteome</keyword>
<dbReference type="InterPro" id="IPR050450">
    <property type="entry name" value="COX15/CtaA_HemeA_synthase"/>
</dbReference>
<dbReference type="InterPro" id="IPR003780">
    <property type="entry name" value="COX15/CtaA_fam"/>
</dbReference>
<sequence length="309" mass="32944">MDVLNSPKALRRWAVANLVANMVIVWTGALVRLTASGLGCSTWPQCDPGSYVPHPEAPFHAFIEFGNRLLTFVLIIVALGTYLAARRAVRAGTQPRLVSRLAFVVGLGIIGQAVVGGISVLTQLNPWVVGLHMVLSIALIVLCTRLVHEVFGLVSTAVPSVPWLLTQAVFYCSLAMMYLGTVTSGSGPHSGDGAATRNGFNLADVARLHSLTMWLTVALTVVLVIRARSLPRLRRDALAVLGVAALQGVIGYTQYLLHLPEALVLAHLVGTTLYTVAVAHLWFGVKREGDEPAQNTSGSTAAARKTTAR</sequence>
<gene>
    <name evidence="14" type="ORF">MPLG2_2045</name>
</gene>
<dbReference type="OrthoDB" id="5241540at2"/>
<feature type="transmembrane region" description="Helical" evidence="13">
    <location>
        <begin position="12"/>
        <end position="35"/>
    </location>
</feature>
<evidence type="ECO:0000256" key="4">
    <source>
        <dbReference type="ARBA" id="ARBA00022723"/>
    </source>
</evidence>
<evidence type="ECO:0000313" key="15">
    <source>
        <dbReference type="Proteomes" id="UP000238164"/>
    </source>
</evidence>
<evidence type="ECO:0000313" key="14">
    <source>
        <dbReference type="EMBL" id="SPD87075.1"/>
    </source>
</evidence>
<keyword evidence="8" id="KW-0350">Heme biosynthesis</keyword>
<protein>
    <recommendedName>
        <fullName evidence="16">Cytochrome oxidase assembly protein</fullName>
    </recommendedName>
</protein>
<feature type="transmembrane region" description="Helical" evidence="13">
    <location>
        <begin position="168"/>
        <end position="186"/>
    </location>
</feature>
<feature type="transmembrane region" description="Helical" evidence="13">
    <location>
        <begin position="206"/>
        <end position="225"/>
    </location>
</feature>
<comment type="subcellular location">
    <subcellularLocation>
        <location evidence="1">Membrane</location>
        <topology evidence="1">Multi-pass membrane protein</topology>
    </subcellularLocation>
</comment>
<feature type="transmembrane region" description="Helical" evidence="13">
    <location>
        <begin position="65"/>
        <end position="85"/>
    </location>
</feature>
<evidence type="ECO:0008006" key="16">
    <source>
        <dbReference type="Google" id="ProtNLM"/>
    </source>
</evidence>
<keyword evidence="5 13" id="KW-1133">Transmembrane helix</keyword>
<dbReference type="GO" id="GO:0006784">
    <property type="term" value="P:heme A biosynthetic process"/>
    <property type="evidence" value="ECO:0007669"/>
    <property type="project" value="InterPro"/>
</dbReference>
<evidence type="ECO:0000256" key="7">
    <source>
        <dbReference type="ARBA" id="ARBA00023004"/>
    </source>
</evidence>
<evidence type="ECO:0000256" key="3">
    <source>
        <dbReference type="ARBA" id="ARBA00022692"/>
    </source>
</evidence>
<keyword evidence="4" id="KW-0479">Metal-binding</keyword>